<evidence type="ECO:0000256" key="5">
    <source>
        <dbReference type="ARBA" id="ARBA00023054"/>
    </source>
</evidence>
<feature type="domain" description="Cep57 centrosome microtubule-binding" evidence="9">
    <location>
        <begin position="156"/>
        <end position="227"/>
    </location>
</feature>
<feature type="domain" description="Cep57 centrosome localisation" evidence="10">
    <location>
        <begin position="68"/>
        <end position="127"/>
    </location>
</feature>
<dbReference type="EnsemblMetazoa" id="G19762.1">
    <property type="protein sequence ID" value="G19762.1:cds"/>
    <property type="gene ID" value="G19762"/>
</dbReference>
<dbReference type="GO" id="GO:0008017">
    <property type="term" value="F:microtubule binding"/>
    <property type="evidence" value="ECO:0007669"/>
    <property type="project" value="InterPro"/>
</dbReference>
<evidence type="ECO:0000256" key="7">
    <source>
        <dbReference type="SAM" id="Coils"/>
    </source>
</evidence>
<feature type="compositionally biased region" description="Low complexity" evidence="8">
    <location>
        <begin position="147"/>
        <end position="162"/>
    </location>
</feature>
<proteinExistence type="inferred from homology"/>
<feature type="region of interest" description="Disordered" evidence="8">
    <location>
        <begin position="143"/>
        <end position="162"/>
    </location>
</feature>
<dbReference type="GO" id="GO:0005874">
    <property type="term" value="C:microtubule"/>
    <property type="evidence" value="ECO:0007669"/>
    <property type="project" value="UniProtKB-KW"/>
</dbReference>
<dbReference type="Pfam" id="PF06657">
    <property type="entry name" value="Cep57_MT_bd"/>
    <property type="match status" value="1"/>
</dbReference>
<keyword evidence="3" id="KW-0963">Cytoplasm</keyword>
<dbReference type="GO" id="GO:0042802">
    <property type="term" value="F:identical protein binding"/>
    <property type="evidence" value="ECO:0007669"/>
    <property type="project" value="InterPro"/>
</dbReference>
<evidence type="ECO:0000256" key="3">
    <source>
        <dbReference type="ARBA" id="ARBA00022490"/>
    </source>
</evidence>
<dbReference type="PANTHER" id="PTHR19336">
    <property type="entry name" value="UNCHARACTERIZED DUF1167"/>
    <property type="match status" value="1"/>
</dbReference>
<comment type="similarity">
    <text evidence="2">Belongs to the translokin family.</text>
</comment>
<comment type="subcellular location">
    <subcellularLocation>
        <location evidence="1">Cytoplasm</location>
        <location evidence="1">Cytoskeleton</location>
        <location evidence="1">Microtubule organizing center</location>
        <location evidence="1">Centrosome</location>
    </subcellularLocation>
</comment>
<keyword evidence="4" id="KW-0493">Microtubule</keyword>
<dbReference type="InterPro" id="IPR024957">
    <property type="entry name" value="Cep57_MT-bd_dom"/>
</dbReference>
<dbReference type="InterPro" id="IPR025913">
    <property type="entry name" value="Cep57_CLD"/>
</dbReference>
<evidence type="ECO:0000259" key="10">
    <source>
        <dbReference type="Pfam" id="PF14073"/>
    </source>
</evidence>
<keyword evidence="6" id="KW-0206">Cytoskeleton</keyword>
<evidence type="ECO:0000256" key="8">
    <source>
        <dbReference type="SAM" id="MobiDB-lite"/>
    </source>
</evidence>
<feature type="coiled-coil region" evidence="7">
    <location>
        <begin position="66"/>
        <end position="100"/>
    </location>
</feature>
<protein>
    <recommendedName>
        <fullName evidence="13">Centrosomal protein of 57 kDa</fullName>
    </recommendedName>
</protein>
<keyword evidence="12" id="KW-1185">Reference proteome</keyword>
<dbReference type="Pfam" id="PF14073">
    <property type="entry name" value="Cep57_CLD"/>
    <property type="match status" value="1"/>
</dbReference>
<organism evidence="11 12">
    <name type="scientific">Magallana gigas</name>
    <name type="common">Pacific oyster</name>
    <name type="synonym">Crassostrea gigas</name>
    <dbReference type="NCBI Taxonomy" id="29159"/>
    <lineage>
        <taxon>Eukaryota</taxon>
        <taxon>Metazoa</taxon>
        <taxon>Spiralia</taxon>
        <taxon>Lophotrochozoa</taxon>
        <taxon>Mollusca</taxon>
        <taxon>Bivalvia</taxon>
        <taxon>Autobranchia</taxon>
        <taxon>Pteriomorphia</taxon>
        <taxon>Ostreida</taxon>
        <taxon>Ostreoidea</taxon>
        <taxon>Ostreidae</taxon>
        <taxon>Magallana</taxon>
    </lineage>
</organism>
<evidence type="ECO:0000256" key="2">
    <source>
        <dbReference type="ARBA" id="ARBA00008179"/>
    </source>
</evidence>
<evidence type="ECO:0000256" key="6">
    <source>
        <dbReference type="ARBA" id="ARBA00023212"/>
    </source>
</evidence>
<accession>A0A8W8JQ40</accession>
<name>A0A8W8JQ40_MAGGI</name>
<reference evidence="11" key="1">
    <citation type="submission" date="2022-08" db="UniProtKB">
        <authorList>
            <consortium name="EnsemblMetazoa"/>
        </authorList>
    </citation>
    <scope>IDENTIFICATION</scope>
    <source>
        <strain evidence="11">05x7-T-G4-1.051#20</strain>
    </source>
</reference>
<dbReference type="Gene3D" id="1.20.58.90">
    <property type="match status" value="1"/>
</dbReference>
<keyword evidence="5 7" id="KW-0175">Coiled coil</keyword>
<evidence type="ECO:0000256" key="1">
    <source>
        <dbReference type="ARBA" id="ARBA00004300"/>
    </source>
</evidence>
<evidence type="ECO:0000256" key="4">
    <source>
        <dbReference type="ARBA" id="ARBA00022701"/>
    </source>
</evidence>
<dbReference type="Proteomes" id="UP000005408">
    <property type="component" value="Unassembled WGS sequence"/>
</dbReference>
<evidence type="ECO:0000259" key="9">
    <source>
        <dbReference type="Pfam" id="PF06657"/>
    </source>
</evidence>
<feature type="region of interest" description="Disordered" evidence="8">
    <location>
        <begin position="214"/>
        <end position="252"/>
    </location>
</feature>
<dbReference type="GO" id="GO:0043015">
    <property type="term" value="F:gamma-tubulin binding"/>
    <property type="evidence" value="ECO:0007669"/>
    <property type="project" value="InterPro"/>
</dbReference>
<dbReference type="PANTHER" id="PTHR19336:SF9">
    <property type="entry name" value="SPINDLE POLE BODY PROTEIN PPC89"/>
    <property type="match status" value="1"/>
</dbReference>
<dbReference type="InterPro" id="IPR051756">
    <property type="entry name" value="Centrosomal_MT-associated"/>
</dbReference>
<evidence type="ECO:0000313" key="12">
    <source>
        <dbReference type="Proteomes" id="UP000005408"/>
    </source>
</evidence>
<dbReference type="GO" id="GO:0005813">
    <property type="term" value="C:centrosome"/>
    <property type="evidence" value="ECO:0007669"/>
    <property type="project" value="UniProtKB-SubCell"/>
</dbReference>
<dbReference type="AlphaFoldDB" id="A0A8W8JQ40"/>
<evidence type="ECO:0008006" key="13">
    <source>
        <dbReference type="Google" id="ProtNLM"/>
    </source>
</evidence>
<feature type="region of interest" description="Disordered" evidence="8">
    <location>
        <begin position="1"/>
        <end position="25"/>
    </location>
</feature>
<feature type="compositionally biased region" description="Basic residues" evidence="8">
    <location>
        <begin position="223"/>
        <end position="239"/>
    </location>
</feature>
<sequence>MEESYNLTFSPHMMGGKSPTKRPLYRNQEESVNNTTYHEYPTKPFINDDYRFDPAKPVKPFPENNRTAVISALKNLQEKIRKLEVERGTAENNLKSLAAETTKYKNILQKEPQNIPGQSTVSNVQRVLSLMKTHNMALCNGLDHQASRSSSPSSGSSSSSSIDTDLAELLLQLQDEFGQMSCEHQELSHEISEATDPQIREDLERELDALVTRMEGKSQQISKIRRHQNKLDQKKKKKKSVDPSKQRSASANAYCHQNGEVEVTTTIKTRGRSAGVVHVRPSSAREVSLNVLKDMKKLQTTLRKDDLTWE</sequence>
<evidence type="ECO:0000313" key="11">
    <source>
        <dbReference type="EnsemblMetazoa" id="G19762.1:cds"/>
    </source>
</evidence>